<evidence type="ECO:0000259" key="2">
    <source>
        <dbReference type="Pfam" id="PF26236"/>
    </source>
</evidence>
<dbReference type="InterPro" id="IPR058775">
    <property type="entry name" value="DUF8054_M"/>
</dbReference>
<evidence type="ECO:0000259" key="4">
    <source>
        <dbReference type="Pfam" id="PF26238"/>
    </source>
</evidence>
<accession>A0A9E7U3P0</accession>
<reference evidence="5" key="1">
    <citation type="submission" date="2022-09" db="EMBL/GenBank/DDBJ databases">
        <title>Diverse halophilic archaea isolated from saline environments.</title>
        <authorList>
            <person name="Cui H.-L."/>
        </authorList>
    </citation>
    <scope>NUCLEOTIDE SEQUENCE</scope>
    <source>
        <strain evidence="5">ZS-35-S2</strain>
    </source>
</reference>
<keyword evidence="1" id="KW-0472">Membrane</keyword>
<sequence>MARRSPLARLRQPNYTGENRCLPCTVVNLVLVAVVAAAAGLFAPLAGLTVATLGAGAVWLRGYVVPGTPELTKRYLSSRVLAWFGKAPTTPTEPPEGDPVEKLVALGVLEDDETALAPAFERRWHDTSAGIAADPDQLRATAGAVLSVDADAVAVDRSSGGGVTLTVNDGWTGSWPSRGALAADLATERLLADRGFAELDRLDRTDLAARVRGLTERCPVCDSPTDVTDDTVESCCGSAEVVAVACTGCGTRMAEFDPSPAVFAPGS</sequence>
<gene>
    <name evidence="5" type="ORF">N0B31_15095</name>
</gene>
<evidence type="ECO:0000256" key="1">
    <source>
        <dbReference type="SAM" id="Phobius"/>
    </source>
</evidence>
<evidence type="ECO:0000259" key="3">
    <source>
        <dbReference type="Pfam" id="PF26237"/>
    </source>
</evidence>
<dbReference type="InterPro" id="IPR058675">
    <property type="entry name" value="DUF8054_C"/>
</dbReference>
<dbReference type="InterPro" id="IPR058674">
    <property type="entry name" value="DUF8054_N"/>
</dbReference>
<dbReference type="EMBL" id="CP104003">
    <property type="protein sequence ID" value="UWM53460.1"/>
    <property type="molecule type" value="Genomic_DNA"/>
</dbReference>
<protein>
    <submittedName>
        <fullName evidence="5">Uncharacterized protein</fullName>
    </submittedName>
</protein>
<dbReference type="KEGG" id="ssai:N0B31_15095"/>
<evidence type="ECO:0000313" key="5">
    <source>
        <dbReference type="EMBL" id="UWM53460.1"/>
    </source>
</evidence>
<dbReference type="RefSeq" id="WP_260592454.1">
    <property type="nucleotide sequence ID" value="NZ_CP104003.1"/>
</dbReference>
<keyword evidence="6" id="KW-1185">Reference proteome</keyword>
<keyword evidence="1" id="KW-1133">Transmembrane helix</keyword>
<feature type="domain" description="DUF8054" evidence="3">
    <location>
        <begin position="216"/>
        <end position="256"/>
    </location>
</feature>
<dbReference type="Pfam" id="PF26237">
    <property type="entry name" value="DUF8054_C"/>
    <property type="match status" value="1"/>
</dbReference>
<dbReference type="AlphaFoldDB" id="A0A9E7U3P0"/>
<dbReference type="Proteomes" id="UP001057580">
    <property type="component" value="Chromosome"/>
</dbReference>
<feature type="transmembrane region" description="Helical" evidence="1">
    <location>
        <begin position="21"/>
        <end position="39"/>
    </location>
</feature>
<proteinExistence type="predicted"/>
<evidence type="ECO:0000313" key="6">
    <source>
        <dbReference type="Proteomes" id="UP001057580"/>
    </source>
</evidence>
<feature type="domain" description="DUF8054" evidence="4">
    <location>
        <begin position="98"/>
        <end position="212"/>
    </location>
</feature>
<name>A0A9E7U3P0_9EURY</name>
<keyword evidence="1" id="KW-0812">Transmembrane</keyword>
<dbReference type="Pfam" id="PF26238">
    <property type="entry name" value="DUF8054_M"/>
    <property type="match status" value="1"/>
</dbReference>
<dbReference type="GeneID" id="74943775"/>
<dbReference type="Pfam" id="PF26236">
    <property type="entry name" value="DUF8054_N"/>
    <property type="match status" value="1"/>
</dbReference>
<feature type="domain" description="DUF8054" evidence="2">
    <location>
        <begin position="8"/>
        <end position="86"/>
    </location>
</feature>
<organism evidence="5 6">
    <name type="scientific">Salinirubellus salinus</name>
    <dbReference type="NCBI Taxonomy" id="1364945"/>
    <lineage>
        <taxon>Archaea</taxon>
        <taxon>Methanobacteriati</taxon>
        <taxon>Methanobacteriota</taxon>
        <taxon>Stenosarchaea group</taxon>
        <taxon>Halobacteria</taxon>
        <taxon>Halobacteriales</taxon>
        <taxon>Natronomonadaceae</taxon>
        <taxon>Salinirubellus</taxon>
    </lineage>
</organism>